<dbReference type="EMBL" id="JAQIZZ010000005">
    <property type="protein sequence ID" value="KAJ5540546.1"/>
    <property type="molecule type" value="Genomic_DNA"/>
</dbReference>
<dbReference type="InterPro" id="IPR000701">
    <property type="entry name" value="SuccDH_FuR_B_TM-su"/>
</dbReference>
<evidence type="ECO:0000256" key="4">
    <source>
        <dbReference type="ARBA" id="ARBA00022723"/>
    </source>
</evidence>
<dbReference type="GO" id="GO:0006099">
    <property type="term" value="P:tricarboxylic acid cycle"/>
    <property type="evidence" value="ECO:0007669"/>
    <property type="project" value="InterPro"/>
</dbReference>
<keyword evidence="10" id="KW-1185">Reference proteome</keyword>
<keyword evidence="2" id="KW-0349">Heme</keyword>
<dbReference type="Gene3D" id="1.20.1300.10">
    <property type="entry name" value="Fumarate reductase/succinate dehydrogenase, transmembrane subunit"/>
    <property type="match status" value="1"/>
</dbReference>
<comment type="subcellular location">
    <subcellularLocation>
        <location evidence="1">Membrane</location>
    </subcellularLocation>
</comment>
<evidence type="ECO:0000256" key="7">
    <source>
        <dbReference type="ARBA" id="ARBA00023136"/>
    </source>
</evidence>
<dbReference type="GO" id="GO:0006121">
    <property type="term" value="P:mitochondrial electron transport, succinate to ubiquinone"/>
    <property type="evidence" value="ECO:0007669"/>
    <property type="project" value="TreeGrafter"/>
</dbReference>
<keyword evidence="4" id="KW-0479">Metal-binding</keyword>
<dbReference type="InterPro" id="IPR014314">
    <property type="entry name" value="Succ_DH_cytb556"/>
</dbReference>
<dbReference type="Proteomes" id="UP001220324">
    <property type="component" value="Unassembled WGS sequence"/>
</dbReference>
<keyword evidence="5 8" id="KW-1133">Transmembrane helix</keyword>
<dbReference type="GO" id="GO:0005739">
    <property type="term" value="C:mitochondrion"/>
    <property type="evidence" value="ECO:0007669"/>
    <property type="project" value="GOC"/>
</dbReference>
<evidence type="ECO:0000313" key="10">
    <source>
        <dbReference type="Proteomes" id="UP001220324"/>
    </source>
</evidence>
<proteinExistence type="predicted"/>
<evidence type="ECO:0000256" key="1">
    <source>
        <dbReference type="ARBA" id="ARBA00004370"/>
    </source>
</evidence>
<protein>
    <submittedName>
        <fullName evidence="9">Succinate dehydrogenase cytochrome b556 subunit</fullName>
    </submittedName>
</protein>
<sequence>MASMDDSCSALAPSKLDLAARAYPSDLHHRDCKQSLNDDIEAWLICFISSLNLRYSSHSKPPHDATLLVVEQRLRRPVSPHLSIYRPQITWVPSMLTRITGVALSGGLYLYSTAYLLSPVTGWDIGSESLVAAFSSLPPSAQIAVKFGIALPLVFHGFNGVRILVWDTGRLFTNRQVNWGGWMVVGTSGIFALLLALWKSDDEV</sequence>
<dbReference type="CDD" id="cd03499">
    <property type="entry name" value="SQR_TypeC_SdhC"/>
    <property type="match status" value="1"/>
</dbReference>
<dbReference type="GO" id="GO:0016020">
    <property type="term" value="C:membrane"/>
    <property type="evidence" value="ECO:0007669"/>
    <property type="project" value="UniProtKB-SubCell"/>
</dbReference>
<reference evidence="9 10" key="1">
    <citation type="journal article" date="2023" name="IMA Fungus">
        <title>Comparative genomic study of the Penicillium genus elucidates a diverse pangenome and 15 lateral gene transfer events.</title>
        <authorList>
            <person name="Petersen C."/>
            <person name="Sorensen T."/>
            <person name="Nielsen M.R."/>
            <person name="Sondergaard T.E."/>
            <person name="Sorensen J.L."/>
            <person name="Fitzpatrick D.A."/>
            <person name="Frisvad J.C."/>
            <person name="Nielsen K.L."/>
        </authorList>
    </citation>
    <scope>NUCLEOTIDE SEQUENCE [LARGE SCALE GENOMIC DNA]</scope>
    <source>
        <strain evidence="9 10">IBT 35679</strain>
    </source>
</reference>
<keyword evidence="6" id="KW-0408">Iron</keyword>
<gene>
    <name evidence="9" type="ORF">N7494_005622</name>
</gene>
<dbReference type="PANTHER" id="PTHR10978:SF5">
    <property type="entry name" value="SUCCINATE DEHYDROGENASE CYTOCHROME B560 SUBUNIT, MITOCHONDRIAL"/>
    <property type="match status" value="1"/>
</dbReference>
<name>A0AAD6CUP0_9EURO</name>
<evidence type="ECO:0000256" key="6">
    <source>
        <dbReference type="ARBA" id="ARBA00023004"/>
    </source>
</evidence>
<dbReference type="InterPro" id="IPR034804">
    <property type="entry name" value="SQR/QFR_C/D"/>
</dbReference>
<organism evidence="9 10">
    <name type="scientific">Penicillium frequentans</name>
    <dbReference type="NCBI Taxonomy" id="3151616"/>
    <lineage>
        <taxon>Eukaryota</taxon>
        <taxon>Fungi</taxon>
        <taxon>Dikarya</taxon>
        <taxon>Ascomycota</taxon>
        <taxon>Pezizomycotina</taxon>
        <taxon>Eurotiomycetes</taxon>
        <taxon>Eurotiomycetidae</taxon>
        <taxon>Eurotiales</taxon>
        <taxon>Aspergillaceae</taxon>
        <taxon>Penicillium</taxon>
    </lineage>
</organism>
<feature type="transmembrane region" description="Helical" evidence="8">
    <location>
        <begin position="95"/>
        <end position="117"/>
    </location>
</feature>
<dbReference type="GO" id="GO:0046872">
    <property type="term" value="F:metal ion binding"/>
    <property type="evidence" value="ECO:0007669"/>
    <property type="project" value="UniProtKB-KW"/>
</dbReference>
<feature type="transmembrane region" description="Helical" evidence="8">
    <location>
        <begin position="177"/>
        <end position="198"/>
    </location>
</feature>
<dbReference type="NCBIfam" id="TIGR02970">
    <property type="entry name" value="succ_dehyd_cytB"/>
    <property type="match status" value="1"/>
</dbReference>
<feature type="transmembrane region" description="Helical" evidence="8">
    <location>
        <begin position="143"/>
        <end position="165"/>
    </location>
</feature>
<dbReference type="GO" id="GO:0009055">
    <property type="term" value="F:electron transfer activity"/>
    <property type="evidence" value="ECO:0007669"/>
    <property type="project" value="InterPro"/>
</dbReference>
<comment type="caution">
    <text evidence="9">The sequence shown here is derived from an EMBL/GenBank/DDBJ whole genome shotgun (WGS) entry which is preliminary data.</text>
</comment>
<evidence type="ECO:0000256" key="3">
    <source>
        <dbReference type="ARBA" id="ARBA00022692"/>
    </source>
</evidence>
<dbReference type="AlphaFoldDB" id="A0AAD6CUP0"/>
<dbReference type="PANTHER" id="PTHR10978">
    <property type="entry name" value="SUCCINATE DEHYDROGENASE CYTOCHROME B560 SUBUNIT"/>
    <property type="match status" value="1"/>
</dbReference>
<dbReference type="SUPFAM" id="SSF81343">
    <property type="entry name" value="Fumarate reductase respiratory complex transmembrane subunits"/>
    <property type="match status" value="1"/>
</dbReference>
<keyword evidence="3 8" id="KW-0812">Transmembrane</keyword>
<evidence type="ECO:0000256" key="5">
    <source>
        <dbReference type="ARBA" id="ARBA00022989"/>
    </source>
</evidence>
<dbReference type="Pfam" id="PF01127">
    <property type="entry name" value="Sdh_cyt"/>
    <property type="match status" value="1"/>
</dbReference>
<accession>A0AAD6CUP0</accession>
<evidence type="ECO:0000256" key="8">
    <source>
        <dbReference type="SAM" id="Phobius"/>
    </source>
</evidence>
<keyword evidence="7 8" id="KW-0472">Membrane</keyword>
<evidence type="ECO:0000256" key="2">
    <source>
        <dbReference type="ARBA" id="ARBA00022617"/>
    </source>
</evidence>
<evidence type="ECO:0000313" key="9">
    <source>
        <dbReference type="EMBL" id="KAJ5540546.1"/>
    </source>
</evidence>